<evidence type="ECO:0000313" key="2">
    <source>
        <dbReference type="EMBL" id="RDH39239.1"/>
    </source>
</evidence>
<name>A0A3F3QJU4_9EURO</name>
<accession>A0A3F3QJU4</accession>
<evidence type="ECO:0000313" key="3">
    <source>
        <dbReference type="Proteomes" id="UP000253729"/>
    </source>
</evidence>
<feature type="compositionally biased region" description="Basic and acidic residues" evidence="1">
    <location>
        <begin position="24"/>
        <end position="36"/>
    </location>
</feature>
<feature type="region of interest" description="Disordered" evidence="1">
    <location>
        <begin position="24"/>
        <end position="51"/>
    </location>
</feature>
<sequence length="51" mass="5327">MGLGLGLDLSPRFCVCSGLETVEPRGKGGGGERGESDGLIDEWWEGDSLST</sequence>
<organism evidence="2 3">
    <name type="scientific">Aspergillus welwitschiae</name>
    <dbReference type="NCBI Taxonomy" id="1341132"/>
    <lineage>
        <taxon>Eukaryota</taxon>
        <taxon>Fungi</taxon>
        <taxon>Dikarya</taxon>
        <taxon>Ascomycota</taxon>
        <taxon>Pezizomycotina</taxon>
        <taxon>Eurotiomycetes</taxon>
        <taxon>Eurotiomycetidae</taxon>
        <taxon>Eurotiales</taxon>
        <taxon>Aspergillaceae</taxon>
        <taxon>Aspergillus</taxon>
        <taxon>Aspergillus subgen. Circumdati</taxon>
    </lineage>
</organism>
<gene>
    <name evidence="2" type="ORF">BDQ94DRAFT_132718</name>
</gene>
<proteinExistence type="predicted"/>
<protein>
    <submittedName>
        <fullName evidence="2">Uncharacterized protein</fullName>
    </submittedName>
</protein>
<dbReference type="Proteomes" id="UP000253729">
    <property type="component" value="Unassembled WGS sequence"/>
</dbReference>
<evidence type="ECO:0000256" key="1">
    <source>
        <dbReference type="SAM" id="MobiDB-lite"/>
    </source>
</evidence>
<dbReference type="AlphaFoldDB" id="A0A3F3QJU4"/>
<reference evidence="2 3" key="1">
    <citation type="submission" date="2018-07" db="EMBL/GenBank/DDBJ databases">
        <title>The genomes of Aspergillus section Nigri reveals drivers in fungal speciation.</title>
        <authorList>
            <consortium name="DOE Joint Genome Institute"/>
            <person name="Vesth T.C."/>
            <person name="Nybo J."/>
            <person name="Theobald S."/>
            <person name="Brandl J."/>
            <person name="Frisvad J.C."/>
            <person name="Nielsen K.F."/>
            <person name="Lyhne E.K."/>
            <person name="Kogle M.E."/>
            <person name="Kuo A."/>
            <person name="Riley R."/>
            <person name="Clum A."/>
            <person name="Nolan M."/>
            <person name="Lipzen A."/>
            <person name="Salamov A."/>
            <person name="Henrissat B."/>
            <person name="Wiebenga A."/>
            <person name="De vries R.P."/>
            <person name="Grigoriev I.V."/>
            <person name="Mortensen U.H."/>
            <person name="Andersen M.R."/>
            <person name="Baker S.E."/>
        </authorList>
    </citation>
    <scope>NUCLEOTIDE SEQUENCE [LARGE SCALE GENOMIC DNA]</scope>
    <source>
        <strain evidence="2 3">CBS 139.54b</strain>
    </source>
</reference>
<dbReference type="EMBL" id="KZ852032">
    <property type="protein sequence ID" value="RDH39239.1"/>
    <property type="molecule type" value="Genomic_DNA"/>
</dbReference>
<dbReference type="GeneID" id="38132469"/>
<dbReference type="RefSeq" id="XP_026632261.1">
    <property type="nucleotide sequence ID" value="XM_026764113.1"/>
</dbReference>
<keyword evidence="3" id="KW-1185">Reference proteome</keyword>